<reference evidence="12" key="2">
    <citation type="submission" date="2023-05" db="EMBL/GenBank/DDBJ databases">
        <authorList>
            <consortium name="Lawrence Berkeley National Laboratory"/>
            <person name="Steindorff A."/>
            <person name="Hensen N."/>
            <person name="Bonometti L."/>
            <person name="Westerberg I."/>
            <person name="Brannstrom I.O."/>
            <person name="Guillou S."/>
            <person name="Cros-Aarteil S."/>
            <person name="Calhoun S."/>
            <person name="Haridas S."/>
            <person name="Kuo A."/>
            <person name="Mondo S."/>
            <person name="Pangilinan J."/>
            <person name="Riley R."/>
            <person name="Labutti K."/>
            <person name="Andreopoulos B."/>
            <person name="Lipzen A."/>
            <person name="Chen C."/>
            <person name="Yanf M."/>
            <person name="Daum C."/>
            <person name="Ng V."/>
            <person name="Clum A."/>
            <person name="Ohm R."/>
            <person name="Martin F."/>
            <person name="Silar P."/>
            <person name="Natvig D."/>
            <person name="Lalanne C."/>
            <person name="Gautier V."/>
            <person name="Ament-Velasquez S.L."/>
            <person name="Kruys A."/>
            <person name="Hutchinson M.I."/>
            <person name="Powell A.J."/>
            <person name="Barry K."/>
            <person name="Miller A.N."/>
            <person name="Grigoriev I.V."/>
            <person name="Debuchy R."/>
            <person name="Gladieux P."/>
            <person name="Thoren M.H."/>
            <person name="Johannesson H."/>
        </authorList>
    </citation>
    <scope>NUCLEOTIDE SEQUENCE</scope>
    <source>
        <strain evidence="12">CBS 892.96</strain>
    </source>
</reference>
<keyword evidence="13" id="KW-1185">Reference proteome</keyword>
<comment type="similarity">
    <text evidence="2 9">Belongs to the MIP/aquaporin (TC 1.A.8) family.</text>
</comment>
<dbReference type="InterPro" id="IPR023271">
    <property type="entry name" value="Aquaporin-like"/>
</dbReference>
<dbReference type="PRINTS" id="PR00783">
    <property type="entry name" value="MINTRINSICP"/>
</dbReference>
<dbReference type="EMBL" id="MU866098">
    <property type="protein sequence ID" value="KAK4180464.1"/>
    <property type="molecule type" value="Genomic_DNA"/>
</dbReference>
<dbReference type="Gene3D" id="1.20.1080.10">
    <property type="entry name" value="Glycerol uptake facilitator protein"/>
    <property type="match status" value="1"/>
</dbReference>
<feature type="compositionally biased region" description="Polar residues" evidence="10">
    <location>
        <begin position="35"/>
        <end position="44"/>
    </location>
</feature>
<feature type="region of interest" description="Disordered" evidence="10">
    <location>
        <begin position="12"/>
        <end position="44"/>
    </location>
</feature>
<dbReference type="FunFam" id="1.20.1080.10:FF:000014">
    <property type="entry name" value="Aquaporin 1"/>
    <property type="match status" value="1"/>
</dbReference>
<gene>
    <name evidence="12" type="ORF">QBC36DRAFT_229569</name>
</gene>
<feature type="transmembrane region" description="Helical" evidence="11">
    <location>
        <begin position="262"/>
        <end position="285"/>
    </location>
</feature>
<feature type="transmembrane region" description="Helical" evidence="11">
    <location>
        <begin position="61"/>
        <end position="86"/>
    </location>
</feature>
<keyword evidence="4 9" id="KW-0812">Transmembrane</keyword>
<evidence type="ECO:0000256" key="9">
    <source>
        <dbReference type="RuleBase" id="RU000477"/>
    </source>
</evidence>
<protein>
    <submittedName>
        <fullName evidence="12">Aquaporin</fullName>
    </submittedName>
</protein>
<dbReference type="InterPro" id="IPR000425">
    <property type="entry name" value="MIP"/>
</dbReference>
<feature type="region of interest" description="Disordered" evidence="10">
    <location>
        <begin position="318"/>
        <end position="369"/>
    </location>
</feature>
<evidence type="ECO:0000256" key="4">
    <source>
        <dbReference type="ARBA" id="ARBA00022692"/>
    </source>
</evidence>
<evidence type="ECO:0000256" key="10">
    <source>
        <dbReference type="SAM" id="MobiDB-lite"/>
    </source>
</evidence>
<dbReference type="PANTHER" id="PTHR19139:SF199">
    <property type="entry name" value="MIP17260P"/>
    <property type="match status" value="1"/>
</dbReference>
<keyword evidence="3 9" id="KW-0813">Transport</keyword>
<evidence type="ECO:0000313" key="12">
    <source>
        <dbReference type="EMBL" id="KAK4180464.1"/>
    </source>
</evidence>
<dbReference type="SUPFAM" id="SSF81338">
    <property type="entry name" value="Aquaporin-like"/>
    <property type="match status" value="1"/>
</dbReference>
<dbReference type="InterPro" id="IPR034294">
    <property type="entry name" value="Aquaporin_transptr"/>
</dbReference>
<dbReference type="GO" id="GO:0015250">
    <property type="term" value="F:water channel activity"/>
    <property type="evidence" value="ECO:0007669"/>
    <property type="project" value="TreeGrafter"/>
</dbReference>
<keyword evidence="6 11" id="KW-1133">Transmembrane helix</keyword>
<accession>A0AAN6WEW5</accession>
<reference evidence="12" key="1">
    <citation type="journal article" date="2023" name="Mol. Phylogenet. Evol.">
        <title>Genome-scale phylogeny and comparative genomics of the fungal order Sordariales.</title>
        <authorList>
            <person name="Hensen N."/>
            <person name="Bonometti L."/>
            <person name="Westerberg I."/>
            <person name="Brannstrom I.O."/>
            <person name="Guillou S."/>
            <person name="Cros-Aarteil S."/>
            <person name="Calhoun S."/>
            <person name="Haridas S."/>
            <person name="Kuo A."/>
            <person name="Mondo S."/>
            <person name="Pangilinan J."/>
            <person name="Riley R."/>
            <person name="LaButti K."/>
            <person name="Andreopoulos B."/>
            <person name="Lipzen A."/>
            <person name="Chen C."/>
            <person name="Yan M."/>
            <person name="Daum C."/>
            <person name="Ng V."/>
            <person name="Clum A."/>
            <person name="Steindorff A."/>
            <person name="Ohm R.A."/>
            <person name="Martin F."/>
            <person name="Silar P."/>
            <person name="Natvig D.O."/>
            <person name="Lalanne C."/>
            <person name="Gautier V."/>
            <person name="Ament-Velasquez S.L."/>
            <person name="Kruys A."/>
            <person name="Hutchinson M.I."/>
            <person name="Powell A.J."/>
            <person name="Barry K."/>
            <person name="Miller A.N."/>
            <person name="Grigoriev I.V."/>
            <person name="Debuchy R."/>
            <person name="Gladieux P."/>
            <person name="Hiltunen Thoren M."/>
            <person name="Johannesson H."/>
        </authorList>
    </citation>
    <scope>NUCLEOTIDE SEQUENCE</scope>
    <source>
        <strain evidence="12">CBS 892.96</strain>
    </source>
</reference>
<dbReference type="PANTHER" id="PTHR19139">
    <property type="entry name" value="AQUAPORIN TRANSPORTER"/>
    <property type="match status" value="1"/>
</dbReference>
<dbReference type="Proteomes" id="UP001302321">
    <property type="component" value="Unassembled WGS sequence"/>
</dbReference>
<sequence length="369" mass="39410">MYRSRFLSYTSNVNGHNSHNNNNNNGDDTSNANVRPTNTMNHSNTMTLPMLSKPATTRHNITAFLGEFVGTFLFLFFSFAGTQIAVNAGPAVLEPGTDIAIPNTQNLMFIALAFGLSLMANVWAFYRVTGGLFNPSVTLALFLVGGLSAVRSVIVVIAQLLAGMAAAGVVSALFPGPMDVETTLGGGANVAQGLFIEMFLTAELVFVVIMVAAEKHKSTYLAPVAIGMAFFLAELVGVYFTGGSLNFARSLGPAVVNRNFPGYFWIYFVGPILGSLLASGFYALLKYLRWKECNPGQDVDDEEKLKYDAARVQEKERFGSVADGHATPRETVTPPNGAVSPGGTTVADSPTAPRDMNCNQHEGTVGRVA</sequence>
<dbReference type="GO" id="GO:0005886">
    <property type="term" value="C:plasma membrane"/>
    <property type="evidence" value="ECO:0007669"/>
    <property type="project" value="TreeGrafter"/>
</dbReference>
<dbReference type="AlphaFoldDB" id="A0AAN6WEW5"/>
<comment type="caution">
    <text evidence="12">The sequence shown here is derived from an EMBL/GenBank/DDBJ whole genome shotgun (WGS) entry which is preliminary data.</text>
</comment>
<organism evidence="12 13">
    <name type="scientific">Triangularia setosa</name>
    <dbReference type="NCBI Taxonomy" id="2587417"/>
    <lineage>
        <taxon>Eukaryota</taxon>
        <taxon>Fungi</taxon>
        <taxon>Dikarya</taxon>
        <taxon>Ascomycota</taxon>
        <taxon>Pezizomycotina</taxon>
        <taxon>Sordariomycetes</taxon>
        <taxon>Sordariomycetidae</taxon>
        <taxon>Sordariales</taxon>
        <taxon>Podosporaceae</taxon>
        <taxon>Triangularia</taxon>
    </lineage>
</organism>
<evidence type="ECO:0000313" key="13">
    <source>
        <dbReference type="Proteomes" id="UP001302321"/>
    </source>
</evidence>
<evidence type="ECO:0000256" key="8">
    <source>
        <dbReference type="ARBA" id="ARBA00034651"/>
    </source>
</evidence>
<evidence type="ECO:0000256" key="7">
    <source>
        <dbReference type="ARBA" id="ARBA00023136"/>
    </source>
</evidence>
<evidence type="ECO:0000256" key="2">
    <source>
        <dbReference type="ARBA" id="ARBA00006175"/>
    </source>
</evidence>
<keyword evidence="5" id="KW-0677">Repeat</keyword>
<feature type="transmembrane region" description="Helical" evidence="11">
    <location>
        <begin position="220"/>
        <end position="242"/>
    </location>
</feature>
<dbReference type="Pfam" id="PF00230">
    <property type="entry name" value="MIP"/>
    <property type="match status" value="1"/>
</dbReference>
<comment type="subcellular location">
    <subcellularLocation>
        <location evidence="1">Membrane</location>
        <topology evidence="1">Multi-pass membrane protein</topology>
    </subcellularLocation>
</comment>
<evidence type="ECO:0000256" key="5">
    <source>
        <dbReference type="ARBA" id="ARBA00022737"/>
    </source>
</evidence>
<evidence type="ECO:0000256" key="6">
    <source>
        <dbReference type="ARBA" id="ARBA00022989"/>
    </source>
</evidence>
<feature type="compositionally biased region" description="Low complexity" evidence="10">
    <location>
        <begin position="12"/>
        <end position="34"/>
    </location>
</feature>
<evidence type="ECO:0000256" key="1">
    <source>
        <dbReference type="ARBA" id="ARBA00004141"/>
    </source>
</evidence>
<feature type="transmembrane region" description="Helical" evidence="11">
    <location>
        <begin position="190"/>
        <end position="213"/>
    </location>
</feature>
<name>A0AAN6WEW5_9PEZI</name>
<proteinExistence type="inferred from homology"/>
<keyword evidence="7 11" id="KW-0472">Membrane</keyword>
<evidence type="ECO:0000256" key="11">
    <source>
        <dbReference type="SAM" id="Phobius"/>
    </source>
</evidence>
<comment type="catalytic activity">
    <reaction evidence="8">
        <text>H2O(in) = H2O(out)</text>
        <dbReference type="Rhea" id="RHEA:29667"/>
        <dbReference type="ChEBI" id="CHEBI:15377"/>
    </reaction>
</comment>
<evidence type="ECO:0000256" key="3">
    <source>
        <dbReference type="ARBA" id="ARBA00022448"/>
    </source>
</evidence>
<feature type="transmembrane region" description="Helical" evidence="11">
    <location>
        <begin position="138"/>
        <end position="170"/>
    </location>
</feature>